<dbReference type="Proteomes" id="UP000051131">
    <property type="component" value="Unassembled WGS sequence"/>
</dbReference>
<dbReference type="PATRIC" id="fig|1423729.3.peg.788"/>
<dbReference type="OrthoDB" id="2299313at2"/>
<evidence type="ECO:0000313" key="3">
    <source>
        <dbReference type="Proteomes" id="UP000051131"/>
    </source>
</evidence>
<reference evidence="2 3" key="1">
    <citation type="journal article" date="2015" name="Genome Announc.">
        <title>Expanding the biotechnology potential of lactobacilli through comparative genomics of 213 strains and associated genera.</title>
        <authorList>
            <person name="Sun Z."/>
            <person name="Harris H.M."/>
            <person name="McCann A."/>
            <person name="Guo C."/>
            <person name="Argimon S."/>
            <person name="Zhang W."/>
            <person name="Yang X."/>
            <person name="Jeffery I.B."/>
            <person name="Cooney J.C."/>
            <person name="Kagawa T.F."/>
            <person name="Liu W."/>
            <person name="Song Y."/>
            <person name="Salvetti E."/>
            <person name="Wrobel A."/>
            <person name="Rasinkangas P."/>
            <person name="Parkhill J."/>
            <person name="Rea M.C."/>
            <person name="O'Sullivan O."/>
            <person name="Ritari J."/>
            <person name="Douillard F.P."/>
            <person name="Paul Ross R."/>
            <person name="Yang R."/>
            <person name="Briner A.E."/>
            <person name="Felis G.E."/>
            <person name="de Vos W.M."/>
            <person name="Barrangou R."/>
            <person name="Klaenhammer T.R."/>
            <person name="Caufield P.W."/>
            <person name="Cui Y."/>
            <person name="Zhang H."/>
            <person name="O'Toole P.W."/>
        </authorList>
    </citation>
    <scope>NUCLEOTIDE SEQUENCE [LARGE SCALE GENOMIC DNA]</scope>
    <source>
        <strain evidence="2 3">DSM 21116</strain>
    </source>
</reference>
<dbReference type="InterPro" id="IPR020215">
    <property type="entry name" value="EbsA-like"/>
</dbReference>
<evidence type="ECO:0008006" key="4">
    <source>
        <dbReference type="Google" id="ProtNLM"/>
    </source>
</evidence>
<protein>
    <recommendedName>
        <fullName evidence="4">Pore-forming protein</fullName>
    </recommendedName>
</protein>
<name>A0A0R2CLH2_9LACO</name>
<gene>
    <name evidence="2" type="ORF">FC80_GL000780</name>
</gene>
<comment type="caution">
    <text evidence="2">The sequence shown here is derived from an EMBL/GenBank/DDBJ whole genome shotgun (WGS) entry which is preliminary data.</text>
</comment>
<organism evidence="2 3">
    <name type="scientific">Liquorilactobacillus cacaonum DSM 21116</name>
    <dbReference type="NCBI Taxonomy" id="1423729"/>
    <lineage>
        <taxon>Bacteria</taxon>
        <taxon>Bacillati</taxon>
        <taxon>Bacillota</taxon>
        <taxon>Bacilli</taxon>
        <taxon>Lactobacillales</taxon>
        <taxon>Lactobacillaceae</taxon>
        <taxon>Liquorilactobacillus</taxon>
    </lineage>
</organism>
<dbReference type="STRING" id="1423729.FC80_GL000780"/>
<accession>A0A0R2CLH2</accession>
<evidence type="ECO:0000313" key="2">
    <source>
        <dbReference type="EMBL" id="KRM90788.1"/>
    </source>
</evidence>
<keyword evidence="1" id="KW-0812">Transmembrane</keyword>
<dbReference type="EMBL" id="AYZE01000014">
    <property type="protein sequence ID" value="KRM90788.1"/>
    <property type="molecule type" value="Genomic_DNA"/>
</dbReference>
<dbReference type="AlphaFoldDB" id="A0A0R2CLH2"/>
<keyword evidence="1" id="KW-0472">Membrane</keyword>
<sequence length="129" mass="15542">MNKKLRYQPDIATSTICWSFTFIILLFSLLLWLEITVLQIWTILVFLIFLITVFIQLFFRWIELTDERMIVHTVIPQNIKKIDLINISKVRMTRHGVVVKVENQKFFYFMNKNGREILYNLLLTTTNVR</sequence>
<dbReference type="Pfam" id="PF17255">
    <property type="entry name" value="EbsA"/>
    <property type="match status" value="1"/>
</dbReference>
<feature type="transmembrane region" description="Helical" evidence="1">
    <location>
        <begin position="12"/>
        <end position="32"/>
    </location>
</feature>
<keyword evidence="3" id="KW-1185">Reference proteome</keyword>
<keyword evidence="1" id="KW-1133">Transmembrane helix</keyword>
<feature type="transmembrane region" description="Helical" evidence="1">
    <location>
        <begin position="38"/>
        <end position="59"/>
    </location>
</feature>
<dbReference type="RefSeq" id="WP_057829012.1">
    <property type="nucleotide sequence ID" value="NZ_AYZE01000014.1"/>
</dbReference>
<evidence type="ECO:0000256" key="1">
    <source>
        <dbReference type="SAM" id="Phobius"/>
    </source>
</evidence>
<proteinExistence type="predicted"/>